<reference evidence="1 2" key="1">
    <citation type="submission" date="2023-03" db="EMBL/GenBank/DDBJ databases">
        <title>High recombination rates correlate with genetic variation in Cardiocondyla obscurior ants.</title>
        <authorList>
            <person name="Errbii M."/>
        </authorList>
    </citation>
    <scope>NUCLEOTIDE SEQUENCE [LARGE SCALE GENOMIC DNA]</scope>
    <source>
        <strain evidence="1">Alpha-2009</strain>
        <tissue evidence="1">Whole body</tissue>
    </source>
</reference>
<organism evidence="1 2">
    <name type="scientific">Cardiocondyla obscurior</name>
    <dbReference type="NCBI Taxonomy" id="286306"/>
    <lineage>
        <taxon>Eukaryota</taxon>
        <taxon>Metazoa</taxon>
        <taxon>Ecdysozoa</taxon>
        <taxon>Arthropoda</taxon>
        <taxon>Hexapoda</taxon>
        <taxon>Insecta</taxon>
        <taxon>Pterygota</taxon>
        <taxon>Neoptera</taxon>
        <taxon>Endopterygota</taxon>
        <taxon>Hymenoptera</taxon>
        <taxon>Apocrita</taxon>
        <taxon>Aculeata</taxon>
        <taxon>Formicoidea</taxon>
        <taxon>Formicidae</taxon>
        <taxon>Myrmicinae</taxon>
        <taxon>Cardiocondyla</taxon>
    </lineage>
</organism>
<gene>
    <name evidence="1" type="ORF">PUN28_002910</name>
</gene>
<dbReference type="AlphaFoldDB" id="A0AAW2GWK5"/>
<comment type="caution">
    <text evidence="1">The sequence shown here is derived from an EMBL/GenBank/DDBJ whole genome shotgun (WGS) entry which is preliminary data.</text>
</comment>
<name>A0AAW2GWK5_9HYME</name>
<proteinExistence type="predicted"/>
<accession>A0AAW2GWK5</accession>
<evidence type="ECO:0000313" key="1">
    <source>
        <dbReference type="EMBL" id="KAL0131685.1"/>
    </source>
</evidence>
<evidence type="ECO:0000313" key="2">
    <source>
        <dbReference type="Proteomes" id="UP001430953"/>
    </source>
</evidence>
<protein>
    <submittedName>
        <fullName evidence="1">Uncharacterized protein</fullName>
    </submittedName>
</protein>
<keyword evidence="2" id="KW-1185">Reference proteome</keyword>
<sequence>MSELKLEWRTIGKCRSRMNAGDDRGIAWRRETKIDWALREMGRMGCTSEGRETLQTFDTTTSAHSRWSDISVLVSLLICMSSSLSRSSPLLILVPVRPRAALRRVCCLPFSSLSFSLCFSLSLSLSCRDARFCPERIILFIKKKKKIFFTPSRFRCVSAGARHARRRYSTLPIASTIRACNKYASRKAKCCPLM</sequence>
<dbReference type="Proteomes" id="UP001430953">
    <property type="component" value="Unassembled WGS sequence"/>
</dbReference>
<dbReference type="EMBL" id="JADYXP020000002">
    <property type="protein sequence ID" value="KAL0131685.1"/>
    <property type="molecule type" value="Genomic_DNA"/>
</dbReference>